<comment type="caution">
    <text evidence="2">The sequence shown here is derived from an EMBL/GenBank/DDBJ whole genome shotgun (WGS) entry which is preliminary data.</text>
</comment>
<accession>A0A0F9LYM8</accession>
<protein>
    <submittedName>
        <fullName evidence="2">Uncharacterized protein</fullName>
    </submittedName>
</protein>
<dbReference type="EMBL" id="LAZR01011354">
    <property type="protein sequence ID" value="KKM62162.1"/>
    <property type="molecule type" value="Genomic_DNA"/>
</dbReference>
<dbReference type="AlphaFoldDB" id="A0A0F9LYM8"/>
<feature type="compositionally biased region" description="Basic and acidic residues" evidence="1">
    <location>
        <begin position="77"/>
        <end position="86"/>
    </location>
</feature>
<evidence type="ECO:0000256" key="1">
    <source>
        <dbReference type="SAM" id="MobiDB-lite"/>
    </source>
</evidence>
<name>A0A0F9LYM8_9ZZZZ</name>
<organism evidence="2">
    <name type="scientific">marine sediment metagenome</name>
    <dbReference type="NCBI Taxonomy" id="412755"/>
    <lineage>
        <taxon>unclassified sequences</taxon>
        <taxon>metagenomes</taxon>
        <taxon>ecological metagenomes</taxon>
    </lineage>
</organism>
<reference evidence="2" key="1">
    <citation type="journal article" date="2015" name="Nature">
        <title>Complex archaea that bridge the gap between prokaryotes and eukaryotes.</title>
        <authorList>
            <person name="Spang A."/>
            <person name="Saw J.H."/>
            <person name="Jorgensen S.L."/>
            <person name="Zaremba-Niedzwiedzka K."/>
            <person name="Martijn J."/>
            <person name="Lind A.E."/>
            <person name="van Eijk R."/>
            <person name="Schleper C."/>
            <person name="Guy L."/>
            <person name="Ettema T.J."/>
        </authorList>
    </citation>
    <scope>NUCLEOTIDE SEQUENCE</scope>
</reference>
<sequence length="106" mass="12200">MRTIKKGDWVEIHWNDGTIDENCVVNHISEWPGDMWYVTMKDKATMAVNSQSAQLNVIIKMHEGRQNVLKNQEKIREALDRKREGDAVPVSDSSEKGSQEFGRSRL</sequence>
<evidence type="ECO:0000313" key="2">
    <source>
        <dbReference type="EMBL" id="KKM62162.1"/>
    </source>
</evidence>
<proteinExistence type="predicted"/>
<gene>
    <name evidence="2" type="ORF">LCGC14_1524470</name>
</gene>
<feature type="region of interest" description="Disordered" evidence="1">
    <location>
        <begin position="77"/>
        <end position="106"/>
    </location>
</feature>